<dbReference type="NCBIfam" id="TIGR02293">
    <property type="entry name" value="TAS_TIGR02293"/>
    <property type="match status" value="1"/>
</dbReference>
<name>A0A975P335_9RHOB</name>
<dbReference type="InterPro" id="IPR011979">
    <property type="entry name" value="Antitox_Xre"/>
</dbReference>
<dbReference type="AlphaFoldDB" id="A0A975P335"/>
<sequence length="129" mass="14264">MARSAQRKVNRLALSYADVARGVPSSLVREVEGRGLRREDIRMIIADRTLDRRIAAGEMLREDEADGLARLLRVLAMAQRVFADEALADEWLRSANPALGDVPIRMARTDLGGREVEAALGRLEHGVFG</sequence>
<dbReference type="Proteomes" id="UP000679352">
    <property type="component" value="Chromosome"/>
</dbReference>
<dbReference type="InterPro" id="IPR024467">
    <property type="entry name" value="Xre/MbcA/ParS-like_toxin-bd"/>
</dbReference>
<accession>A0A975P335</accession>
<reference evidence="2" key="1">
    <citation type="submission" date="2021-06" db="EMBL/GenBank/DDBJ databases">
        <title>Direct submission.</title>
        <authorList>
            <person name="Lee C.-S."/>
            <person name="Jin L."/>
        </authorList>
    </citation>
    <scope>NUCLEOTIDE SEQUENCE</scope>
    <source>
        <strain evidence="2">Con5</strain>
    </source>
</reference>
<feature type="domain" description="Antitoxin Xre/MbcA/ParS-like toxin-binding" evidence="1">
    <location>
        <begin position="78"/>
        <end position="126"/>
    </location>
</feature>
<gene>
    <name evidence="2" type="ORF">KM031_08555</name>
</gene>
<evidence type="ECO:0000313" key="3">
    <source>
        <dbReference type="Proteomes" id="UP000679352"/>
    </source>
</evidence>
<organism evidence="2 3">
    <name type="scientific">Gemmobacter fulvus</name>
    <dbReference type="NCBI Taxonomy" id="2840474"/>
    <lineage>
        <taxon>Bacteria</taxon>
        <taxon>Pseudomonadati</taxon>
        <taxon>Pseudomonadota</taxon>
        <taxon>Alphaproteobacteria</taxon>
        <taxon>Rhodobacterales</taxon>
        <taxon>Paracoccaceae</taxon>
        <taxon>Gemmobacter</taxon>
    </lineage>
</organism>
<dbReference type="RefSeq" id="WP_215506276.1">
    <property type="nucleotide sequence ID" value="NZ_CP076361.1"/>
</dbReference>
<keyword evidence="3" id="KW-1185">Reference proteome</keyword>
<dbReference type="EMBL" id="CP076361">
    <property type="protein sequence ID" value="QWK88945.1"/>
    <property type="molecule type" value="Genomic_DNA"/>
</dbReference>
<proteinExistence type="predicted"/>
<dbReference type="KEGG" id="gfu:KM031_08555"/>
<evidence type="ECO:0000313" key="2">
    <source>
        <dbReference type="EMBL" id="QWK88945.1"/>
    </source>
</evidence>
<protein>
    <submittedName>
        <fullName evidence="2">DUF2384 domain-containing protein</fullName>
    </submittedName>
</protein>
<dbReference type="Pfam" id="PF09722">
    <property type="entry name" value="Xre_MbcA_ParS_C"/>
    <property type="match status" value="1"/>
</dbReference>
<evidence type="ECO:0000259" key="1">
    <source>
        <dbReference type="Pfam" id="PF09722"/>
    </source>
</evidence>